<sequence length="195" mass="21653">MTSFVLILAFVGTCVSSQNNTVDVKASTDGRDVRVEAKWTHDFGKGLSSSVGGHVDSSGNSGASVGVKWRFGRRRRSAEQIQFFTLSLDVNKCNFNLYDANRDDLLTKEELVAVFGENTNTADLFEALDMLSGESICSRIVYTIRLRVITCTLLYFDNLNYVKDCTAVSTRLNNGSWVDDLTNMNNYNLTHTCTS</sequence>
<organism evidence="2 3">
    <name type="scientific">Dreissena polymorpha</name>
    <name type="common">Zebra mussel</name>
    <name type="synonym">Mytilus polymorpha</name>
    <dbReference type="NCBI Taxonomy" id="45954"/>
    <lineage>
        <taxon>Eukaryota</taxon>
        <taxon>Metazoa</taxon>
        <taxon>Spiralia</taxon>
        <taxon>Lophotrochozoa</taxon>
        <taxon>Mollusca</taxon>
        <taxon>Bivalvia</taxon>
        <taxon>Autobranchia</taxon>
        <taxon>Heteroconchia</taxon>
        <taxon>Euheterodonta</taxon>
        <taxon>Imparidentia</taxon>
        <taxon>Neoheterodontei</taxon>
        <taxon>Myida</taxon>
        <taxon>Dreissenoidea</taxon>
        <taxon>Dreissenidae</taxon>
        <taxon>Dreissena</taxon>
    </lineage>
</organism>
<reference evidence="2" key="2">
    <citation type="submission" date="2020-11" db="EMBL/GenBank/DDBJ databases">
        <authorList>
            <person name="McCartney M.A."/>
            <person name="Auch B."/>
            <person name="Kono T."/>
            <person name="Mallez S."/>
            <person name="Becker A."/>
            <person name="Gohl D.M."/>
            <person name="Silverstein K.A.T."/>
            <person name="Koren S."/>
            <person name="Bechman K.B."/>
            <person name="Herman A."/>
            <person name="Abrahante J.E."/>
            <person name="Garbe J."/>
        </authorList>
    </citation>
    <scope>NUCLEOTIDE SEQUENCE</scope>
    <source>
        <strain evidence="2">Duluth1</strain>
        <tissue evidence="2">Whole animal</tissue>
    </source>
</reference>
<protein>
    <recommendedName>
        <fullName evidence="4">EF-hand domain-containing protein</fullName>
    </recommendedName>
</protein>
<dbReference type="EMBL" id="JAIWYP010000001">
    <property type="protein sequence ID" value="KAH3889108.1"/>
    <property type="molecule type" value="Genomic_DNA"/>
</dbReference>
<accession>A0A9D4S3I5</accession>
<evidence type="ECO:0000256" key="1">
    <source>
        <dbReference type="SAM" id="SignalP"/>
    </source>
</evidence>
<dbReference type="AlphaFoldDB" id="A0A9D4S3I5"/>
<evidence type="ECO:0000313" key="3">
    <source>
        <dbReference type="Proteomes" id="UP000828390"/>
    </source>
</evidence>
<name>A0A9D4S3I5_DREPO</name>
<dbReference type="Proteomes" id="UP000828390">
    <property type="component" value="Unassembled WGS sequence"/>
</dbReference>
<dbReference type="InterPro" id="IPR018247">
    <property type="entry name" value="EF_Hand_1_Ca_BS"/>
</dbReference>
<evidence type="ECO:0008006" key="4">
    <source>
        <dbReference type="Google" id="ProtNLM"/>
    </source>
</evidence>
<gene>
    <name evidence="2" type="ORF">DPMN_013157</name>
</gene>
<reference evidence="2" key="1">
    <citation type="journal article" date="2019" name="bioRxiv">
        <title>The Genome of the Zebra Mussel, Dreissena polymorpha: A Resource for Invasive Species Research.</title>
        <authorList>
            <person name="McCartney M.A."/>
            <person name="Auch B."/>
            <person name="Kono T."/>
            <person name="Mallez S."/>
            <person name="Zhang Y."/>
            <person name="Obille A."/>
            <person name="Becker A."/>
            <person name="Abrahante J.E."/>
            <person name="Garbe J."/>
            <person name="Badalamenti J.P."/>
            <person name="Herman A."/>
            <person name="Mangelson H."/>
            <person name="Liachko I."/>
            <person name="Sullivan S."/>
            <person name="Sone E.D."/>
            <person name="Koren S."/>
            <person name="Silverstein K.A.T."/>
            <person name="Beckman K.B."/>
            <person name="Gohl D.M."/>
        </authorList>
    </citation>
    <scope>NUCLEOTIDE SEQUENCE</scope>
    <source>
        <strain evidence="2">Duluth1</strain>
        <tissue evidence="2">Whole animal</tissue>
    </source>
</reference>
<keyword evidence="1" id="KW-0732">Signal</keyword>
<feature type="signal peptide" evidence="1">
    <location>
        <begin position="1"/>
        <end position="17"/>
    </location>
</feature>
<proteinExistence type="predicted"/>
<dbReference type="PROSITE" id="PS00018">
    <property type="entry name" value="EF_HAND_1"/>
    <property type="match status" value="1"/>
</dbReference>
<feature type="chain" id="PRO_5038504596" description="EF-hand domain-containing protein" evidence="1">
    <location>
        <begin position="18"/>
        <end position="195"/>
    </location>
</feature>
<evidence type="ECO:0000313" key="2">
    <source>
        <dbReference type="EMBL" id="KAH3889108.1"/>
    </source>
</evidence>
<keyword evidence="3" id="KW-1185">Reference proteome</keyword>
<comment type="caution">
    <text evidence="2">The sequence shown here is derived from an EMBL/GenBank/DDBJ whole genome shotgun (WGS) entry which is preliminary data.</text>
</comment>